<sequence length="184" mass="21304">NISKWIDKIMTKLFEIGLRVRAFVSDLGQDLLDSARSRGVSAEQTYFTINSHKIYYIFNAPHLIKQVRNNFMTHDFHFQNGAVAKFEHVVRFFEYDQSRPYKLAHKLTNSHIKPNNFERAKVCYATQLLSRSVASGLSTCIDFQIIDESGRVTVEFVKMMNDLFDTLNSSVLRHSYKPKAAFRG</sequence>
<dbReference type="Pfam" id="PF21788">
    <property type="entry name" value="TNP-like_GBD"/>
    <property type="match status" value="1"/>
</dbReference>
<reference evidence="2" key="1">
    <citation type="submission" date="2015-09" db="EMBL/GenBank/DDBJ databases">
        <title>De novo assembly of Pectinophora gossypiella (Pink Bollworm) gut transcriptome.</title>
        <authorList>
            <person name="Tassone E.E."/>
        </authorList>
    </citation>
    <scope>NUCLEOTIDE SEQUENCE</scope>
</reference>
<dbReference type="OrthoDB" id="8948150at2759"/>
<feature type="non-terminal residue" evidence="2">
    <location>
        <position position="184"/>
    </location>
</feature>
<feature type="domain" description="Transposable element P transposase-like GTP-binding insertion" evidence="1">
    <location>
        <begin position="62"/>
        <end position="171"/>
    </location>
</feature>
<evidence type="ECO:0000259" key="1">
    <source>
        <dbReference type="Pfam" id="PF21788"/>
    </source>
</evidence>
<organism evidence="2">
    <name type="scientific">Pectinophora gossypiella</name>
    <name type="common">Cotton pink bollworm</name>
    <name type="synonym">Depressaria gossypiella</name>
    <dbReference type="NCBI Taxonomy" id="13191"/>
    <lineage>
        <taxon>Eukaryota</taxon>
        <taxon>Metazoa</taxon>
        <taxon>Ecdysozoa</taxon>
        <taxon>Arthropoda</taxon>
        <taxon>Hexapoda</taxon>
        <taxon>Insecta</taxon>
        <taxon>Pterygota</taxon>
        <taxon>Neoptera</taxon>
        <taxon>Endopterygota</taxon>
        <taxon>Lepidoptera</taxon>
        <taxon>Glossata</taxon>
        <taxon>Ditrysia</taxon>
        <taxon>Gelechioidea</taxon>
        <taxon>Gelechiidae</taxon>
        <taxon>Apatetrinae</taxon>
        <taxon>Pectinophora</taxon>
    </lineage>
</organism>
<accession>A0A1E1W294</accession>
<gene>
    <name evidence="2" type="ORF">g.18184</name>
</gene>
<dbReference type="AlphaFoldDB" id="A0A1E1W294"/>
<dbReference type="EMBL" id="GDQN01009992">
    <property type="protein sequence ID" value="JAT81062.1"/>
    <property type="molecule type" value="Transcribed_RNA"/>
</dbReference>
<proteinExistence type="predicted"/>
<name>A0A1E1W294_PECGO</name>
<dbReference type="InterPro" id="IPR048366">
    <property type="entry name" value="TNP-like_GBD"/>
</dbReference>
<protein>
    <recommendedName>
        <fullName evidence="1">Transposable element P transposase-like GTP-binding insertion domain-containing protein</fullName>
    </recommendedName>
</protein>
<feature type="non-terminal residue" evidence="2">
    <location>
        <position position="1"/>
    </location>
</feature>
<evidence type="ECO:0000313" key="2">
    <source>
        <dbReference type="EMBL" id="JAT81062.1"/>
    </source>
</evidence>